<name>A0A7J6PFH0_PEROL</name>
<feature type="compositionally biased region" description="Basic and acidic residues" evidence="1">
    <location>
        <begin position="919"/>
        <end position="931"/>
    </location>
</feature>
<feature type="region of interest" description="Disordered" evidence="1">
    <location>
        <begin position="452"/>
        <end position="491"/>
    </location>
</feature>
<feature type="compositionally biased region" description="Polar residues" evidence="1">
    <location>
        <begin position="154"/>
        <end position="173"/>
    </location>
</feature>
<feature type="region of interest" description="Disordered" evidence="1">
    <location>
        <begin position="335"/>
        <end position="428"/>
    </location>
</feature>
<evidence type="ECO:0000256" key="1">
    <source>
        <dbReference type="SAM" id="MobiDB-lite"/>
    </source>
</evidence>
<accession>A0A7J6PFH0</accession>
<protein>
    <submittedName>
        <fullName evidence="2">Uncharacterized protein</fullName>
    </submittedName>
</protein>
<organism evidence="2 3">
    <name type="scientific">Perkinsus olseni</name>
    <name type="common">Perkinsus atlanticus</name>
    <dbReference type="NCBI Taxonomy" id="32597"/>
    <lineage>
        <taxon>Eukaryota</taxon>
        <taxon>Sar</taxon>
        <taxon>Alveolata</taxon>
        <taxon>Perkinsozoa</taxon>
        <taxon>Perkinsea</taxon>
        <taxon>Perkinsida</taxon>
        <taxon>Perkinsidae</taxon>
        <taxon>Perkinsus</taxon>
    </lineage>
</organism>
<feature type="region of interest" description="Disordered" evidence="1">
    <location>
        <begin position="282"/>
        <end position="317"/>
    </location>
</feature>
<feature type="region of interest" description="Disordered" evidence="1">
    <location>
        <begin position="908"/>
        <end position="960"/>
    </location>
</feature>
<feature type="region of interest" description="Disordered" evidence="1">
    <location>
        <begin position="722"/>
        <end position="767"/>
    </location>
</feature>
<feature type="region of interest" description="Disordered" evidence="1">
    <location>
        <begin position="107"/>
        <end position="176"/>
    </location>
</feature>
<proteinExistence type="predicted"/>
<feature type="compositionally biased region" description="Basic and acidic residues" evidence="1">
    <location>
        <begin position="941"/>
        <end position="950"/>
    </location>
</feature>
<feature type="region of interest" description="Disordered" evidence="1">
    <location>
        <begin position="507"/>
        <end position="560"/>
    </location>
</feature>
<feature type="compositionally biased region" description="Basic and acidic residues" evidence="1">
    <location>
        <begin position="353"/>
        <end position="362"/>
    </location>
</feature>
<evidence type="ECO:0000313" key="3">
    <source>
        <dbReference type="Proteomes" id="UP000541610"/>
    </source>
</evidence>
<gene>
    <name evidence="2" type="ORF">FOZ60_006471</name>
</gene>
<dbReference type="AlphaFoldDB" id="A0A7J6PFH0"/>
<feature type="compositionally biased region" description="Low complexity" evidence="1">
    <location>
        <begin position="383"/>
        <end position="392"/>
    </location>
</feature>
<dbReference type="OrthoDB" id="10608749at2759"/>
<sequence length="1025" mass="110203">MSRLSTDDPEDWSALARYIPRALGRRAPPLCSLMLRLMEVVERLAWHQLNHIEVLDKETAAQWEIFPCVLKCIVDEVVIVCQHRKTATVAASKALAELSARKSSTATWTRGVQTAPQKSGRFEPKVIVPSSASATEPRDQTPSTAREDPLDSPPTVTRGVNTMRAPQTRQGAETQADLPCRRCIRRPTLTKKPCRSVGTSSMLATRSLGISAIAIVREAGTGTIPFPQFVDSSAQTDDGHAGTEMEIERYLERERSDGLASLDGESGPFTLHCSVNSALNRSHTGALREKEASPSPASPRVTEAAVRRAPENSTTLANNDAVLVDMVEANGGRSKLMEGVGKSQRNPSLDVKAPARPEEGGLVHRRVPSSTSAVAVDAGTKRAGGSSSSARRASGEDDQCPRPSDARVSSHADAQGGSAIEGDDNTTVIPVSSRARASFDREAPGQQQVVVALPLPPPQGHPQSKKAGSDISSWHESSLEDAEGADAEQHQQAVDKYANMLTTWVSGLWQDPPPSKRKRSQRRRISSSTLRITSAVSRYFSSSRERDQQPPEAGPSIQEPIVLPNSISAFQRRRGANNSTAILVPKRSSRKAFSCPMPSTIPSLFYSGAVPPAGPVDLREVRDWEQLSQYIPQVLSPLSPQLCTLMLRVLVIANKLAEHQLGYIDQMGCDTAAQWDVFPHVIKCIVDEIARLASRDHRKARQMSSACVQTVKVGLTTTVTAEVPARSKSGPLSSPRDTLEPRGSAFNPNPPGLTQGKRRPDVVSRPTQTRVWGDAAYDSALPAPYMFKRPPQKVKVSVQTESIMRANAAVSCTILDGLDAPSAPPDWFVDAMGADFEGADQGVSVAAGEGELPLRPSLLGGEGAYGSILSLTRRTGFDPQYGRAGSKFDALGENPPMVDEARSSLLIQPVSPSASATVEEQKSAEDDRDSLAESAGGEAGPLDRLRRDSSQDTSSSVDAAHGIVATTGDQSESYIDSAAAWFNTLWGAEEPAEAPPFIRRSTFSAATAVAYVPLPASPARRRRRR</sequence>
<feature type="compositionally biased region" description="Polar residues" evidence="1">
    <location>
        <begin position="107"/>
        <end position="117"/>
    </location>
</feature>
<comment type="caution">
    <text evidence="2">The sequence shown here is derived from an EMBL/GenBank/DDBJ whole genome shotgun (WGS) entry which is preliminary data.</text>
</comment>
<reference evidence="2 3" key="1">
    <citation type="submission" date="2020-04" db="EMBL/GenBank/DDBJ databases">
        <title>Perkinsus olseni comparative genomics.</title>
        <authorList>
            <person name="Bogema D.R."/>
        </authorList>
    </citation>
    <scope>NUCLEOTIDE SEQUENCE [LARGE SCALE GENOMIC DNA]</scope>
    <source>
        <strain evidence="2">00978-12</strain>
    </source>
</reference>
<dbReference type="EMBL" id="JABANP010000026">
    <property type="protein sequence ID" value="KAF4694953.1"/>
    <property type="molecule type" value="Genomic_DNA"/>
</dbReference>
<feature type="compositionally biased region" description="Polar residues" evidence="1">
    <location>
        <begin position="130"/>
        <end position="144"/>
    </location>
</feature>
<feature type="compositionally biased region" description="Basic residues" evidence="1">
    <location>
        <begin position="515"/>
        <end position="525"/>
    </location>
</feature>
<dbReference type="Proteomes" id="UP000541610">
    <property type="component" value="Unassembled WGS sequence"/>
</dbReference>
<evidence type="ECO:0000313" key="2">
    <source>
        <dbReference type="EMBL" id="KAF4694953.1"/>
    </source>
</evidence>